<feature type="modified residue" description="4-aspartylphosphate" evidence="7">
    <location>
        <position position="52"/>
    </location>
</feature>
<dbReference type="InterPro" id="IPR001789">
    <property type="entry name" value="Sig_transdc_resp-reg_receiver"/>
</dbReference>
<protein>
    <submittedName>
        <fullName evidence="11">Response regulator transcription factor</fullName>
    </submittedName>
</protein>
<comment type="subcellular location">
    <subcellularLocation>
        <location evidence="1">Cytoplasm</location>
    </subcellularLocation>
</comment>
<evidence type="ECO:0000259" key="9">
    <source>
        <dbReference type="PROSITE" id="PS50110"/>
    </source>
</evidence>
<evidence type="ECO:0000256" key="7">
    <source>
        <dbReference type="PROSITE-ProRule" id="PRU00169"/>
    </source>
</evidence>
<evidence type="ECO:0000256" key="6">
    <source>
        <dbReference type="ARBA" id="ARBA00023163"/>
    </source>
</evidence>
<dbReference type="PROSITE" id="PS50110">
    <property type="entry name" value="RESPONSE_REGULATORY"/>
    <property type="match status" value="1"/>
</dbReference>
<organism evidence="11 12">
    <name type="scientific">Gracilibacillus xinjiangensis</name>
    <dbReference type="NCBI Taxonomy" id="1193282"/>
    <lineage>
        <taxon>Bacteria</taxon>
        <taxon>Bacillati</taxon>
        <taxon>Bacillota</taxon>
        <taxon>Bacilli</taxon>
        <taxon>Bacillales</taxon>
        <taxon>Bacillaceae</taxon>
        <taxon>Gracilibacillus</taxon>
    </lineage>
</organism>
<evidence type="ECO:0000313" key="11">
    <source>
        <dbReference type="EMBL" id="MFC4401762.1"/>
    </source>
</evidence>
<dbReference type="EMBL" id="JBHSDT010000001">
    <property type="protein sequence ID" value="MFC4401762.1"/>
    <property type="molecule type" value="Genomic_DNA"/>
</dbReference>
<name>A0ABV8WRB0_9BACI</name>
<dbReference type="SMART" id="SM00448">
    <property type="entry name" value="REC"/>
    <property type="match status" value="1"/>
</dbReference>
<feature type="domain" description="OmpR/PhoB-type" evidence="10">
    <location>
        <begin position="130"/>
        <end position="229"/>
    </location>
</feature>
<feature type="DNA-binding region" description="OmpR/PhoB-type" evidence="8">
    <location>
        <begin position="130"/>
        <end position="229"/>
    </location>
</feature>
<gene>
    <name evidence="11" type="ORF">ACFOY7_01430</name>
</gene>
<sequence length="229" mass="26488">MSKILIIEDEISIAELQRDYLEINGFEVDMEHEGKKGLSKALQGDYDLIILDLMLPDMNGFDICKEIRKVIDIPVFMVTARTEEIDIIRGLGLGANDYLKKPFSMSEFVARVKAHLDRYYAMKKNDKTEKDRLQIRELVIDRSSRMVYVNEQAIPFRVKEFDLLSYMASYPGRTFTKDELFETIWGMDSISDNATVTVHIGKIRDKLARFSANADYIETVWGIGYRFNA</sequence>
<keyword evidence="12" id="KW-1185">Reference proteome</keyword>
<dbReference type="SUPFAM" id="SSF52172">
    <property type="entry name" value="CheY-like"/>
    <property type="match status" value="1"/>
</dbReference>
<dbReference type="Gene3D" id="1.10.10.10">
    <property type="entry name" value="Winged helix-like DNA-binding domain superfamily/Winged helix DNA-binding domain"/>
    <property type="match status" value="1"/>
</dbReference>
<dbReference type="CDD" id="cd00383">
    <property type="entry name" value="trans_reg_C"/>
    <property type="match status" value="1"/>
</dbReference>
<evidence type="ECO:0000256" key="2">
    <source>
        <dbReference type="ARBA" id="ARBA00022553"/>
    </source>
</evidence>
<dbReference type="PANTHER" id="PTHR48111:SF26">
    <property type="entry name" value="STAGE 0 SPORULATION PROTEIN A HOMOLOG"/>
    <property type="match status" value="1"/>
</dbReference>
<dbReference type="SMART" id="SM00862">
    <property type="entry name" value="Trans_reg_C"/>
    <property type="match status" value="1"/>
</dbReference>
<keyword evidence="2 7" id="KW-0597">Phosphoprotein</keyword>
<comment type="caution">
    <text evidence="11">The sequence shown here is derived from an EMBL/GenBank/DDBJ whole genome shotgun (WGS) entry which is preliminary data.</text>
</comment>
<dbReference type="PANTHER" id="PTHR48111">
    <property type="entry name" value="REGULATOR OF RPOS"/>
    <property type="match status" value="1"/>
</dbReference>
<evidence type="ECO:0000256" key="4">
    <source>
        <dbReference type="ARBA" id="ARBA00023015"/>
    </source>
</evidence>
<evidence type="ECO:0000256" key="5">
    <source>
        <dbReference type="ARBA" id="ARBA00023125"/>
    </source>
</evidence>
<proteinExistence type="predicted"/>
<reference evidence="12" key="1">
    <citation type="journal article" date="2019" name="Int. J. Syst. Evol. Microbiol.">
        <title>The Global Catalogue of Microorganisms (GCM) 10K type strain sequencing project: providing services to taxonomists for standard genome sequencing and annotation.</title>
        <authorList>
            <consortium name="The Broad Institute Genomics Platform"/>
            <consortium name="The Broad Institute Genome Sequencing Center for Infectious Disease"/>
            <person name="Wu L."/>
            <person name="Ma J."/>
        </authorList>
    </citation>
    <scope>NUCLEOTIDE SEQUENCE [LARGE SCALE GENOMIC DNA]</scope>
    <source>
        <strain evidence="12">CCUG 37865</strain>
    </source>
</reference>
<keyword evidence="5 8" id="KW-0238">DNA-binding</keyword>
<evidence type="ECO:0000259" key="10">
    <source>
        <dbReference type="PROSITE" id="PS51755"/>
    </source>
</evidence>
<keyword evidence="4" id="KW-0805">Transcription regulation</keyword>
<evidence type="ECO:0000256" key="3">
    <source>
        <dbReference type="ARBA" id="ARBA00023012"/>
    </source>
</evidence>
<evidence type="ECO:0000256" key="8">
    <source>
        <dbReference type="PROSITE-ProRule" id="PRU01091"/>
    </source>
</evidence>
<keyword evidence="3" id="KW-0902">Two-component regulatory system</keyword>
<dbReference type="InterPro" id="IPR011006">
    <property type="entry name" value="CheY-like_superfamily"/>
</dbReference>
<dbReference type="InterPro" id="IPR016032">
    <property type="entry name" value="Sig_transdc_resp-reg_C-effctor"/>
</dbReference>
<dbReference type="PROSITE" id="PS51755">
    <property type="entry name" value="OMPR_PHOB"/>
    <property type="match status" value="1"/>
</dbReference>
<dbReference type="InterPro" id="IPR036388">
    <property type="entry name" value="WH-like_DNA-bd_sf"/>
</dbReference>
<dbReference type="RefSeq" id="WP_390248642.1">
    <property type="nucleotide sequence ID" value="NZ_JBHSDT010000001.1"/>
</dbReference>
<evidence type="ECO:0000313" key="12">
    <source>
        <dbReference type="Proteomes" id="UP001595882"/>
    </source>
</evidence>
<evidence type="ECO:0000256" key="1">
    <source>
        <dbReference type="ARBA" id="ARBA00004496"/>
    </source>
</evidence>
<feature type="domain" description="Response regulatory" evidence="9">
    <location>
        <begin position="3"/>
        <end position="116"/>
    </location>
</feature>
<dbReference type="SUPFAM" id="SSF46894">
    <property type="entry name" value="C-terminal effector domain of the bipartite response regulators"/>
    <property type="match status" value="1"/>
</dbReference>
<dbReference type="InterPro" id="IPR001867">
    <property type="entry name" value="OmpR/PhoB-type_DNA-bd"/>
</dbReference>
<dbReference type="Pfam" id="PF00072">
    <property type="entry name" value="Response_reg"/>
    <property type="match status" value="1"/>
</dbReference>
<dbReference type="Pfam" id="PF00486">
    <property type="entry name" value="Trans_reg_C"/>
    <property type="match status" value="1"/>
</dbReference>
<accession>A0ABV8WRB0</accession>
<dbReference type="InterPro" id="IPR039420">
    <property type="entry name" value="WalR-like"/>
</dbReference>
<dbReference type="Gene3D" id="3.40.50.2300">
    <property type="match status" value="1"/>
</dbReference>
<keyword evidence="6" id="KW-0804">Transcription</keyword>
<dbReference type="Proteomes" id="UP001595882">
    <property type="component" value="Unassembled WGS sequence"/>
</dbReference>
<dbReference type="Gene3D" id="6.10.250.690">
    <property type="match status" value="1"/>
</dbReference>